<dbReference type="GO" id="GO:0033165">
    <property type="term" value="C:interphotoreceptor matrix"/>
    <property type="evidence" value="ECO:0007669"/>
    <property type="project" value="UniProtKB-SubCell"/>
</dbReference>
<dbReference type="Pfam" id="PF01390">
    <property type="entry name" value="SEA"/>
    <property type="match status" value="2"/>
</dbReference>
<evidence type="ECO:0000313" key="20">
    <source>
        <dbReference type="EMBL" id="RXN18607.1"/>
    </source>
</evidence>
<feature type="compositionally biased region" description="Basic and acidic residues" evidence="17">
    <location>
        <begin position="701"/>
        <end position="720"/>
    </location>
</feature>
<feature type="compositionally biased region" description="Acidic residues" evidence="17">
    <location>
        <begin position="734"/>
        <end position="743"/>
    </location>
</feature>
<dbReference type="InterPro" id="IPR036364">
    <property type="entry name" value="SEA_dom_sf"/>
</dbReference>
<evidence type="ECO:0000256" key="6">
    <source>
        <dbReference type="ARBA" id="ARBA00022674"/>
    </source>
</evidence>
<comment type="subcellular location">
    <subcellularLocation>
        <location evidence="2">Cell projection</location>
        <location evidence="2">Cilium</location>
        <location evidence="2">Photoreceptor outer segment</location>
    </subcellularLocation>
    <subcellularLocation>
        <location evidence="1">Photoreceptor inner segment</location>
    </subcellularLocation>
    <subcellularLocation>
        <location evidence="3">Secreted</location>
        <location evidence="3">Extracellular space</location>
        <location evidence="3">Extracellular matrix</location>
        <location evidence="3">Interphotoreceptor matrix</location>
    </subcellularLocation>
</comment>
<feature type="region of interest" description="Disordered" evidence="17">
    <location>
        <begin position="455"/>
        <end position="507"/>
    </location>
</feature>
<protein>
    <recommendedName>
        <fullName evidence="14">Interphotoreceptor matrix proteoglycan 1</fullName>
    </recommendedName>
    <alternativeName>
        <fullName evidence="15">Sialoprotein associated with cones and rods</fullName>
    </alternativeName>
</protein>
<feature type="compositionally biased region" description="Low complexity" evidence="17">
    <location>
        <begin position="478"/>
        <end position="491"/>
    </location>
</feature>
<dbReference type="SMART" id="SM00200">
    <property type="entry name" value="SEA"/>
    <property type="match status" value="2"/>
</dbReference>
<keyword evidence="6" id="KW-0358">Heparin-binding</keyword>
<organism evidence="20 21">
    <name type="scientific">Labeo rohita</name>
    <name type="common">Indian major carp</name>
    <name type="synonym">Cyprinus rohita</name>
    <dbReference type="NCBI Taxonomy" id="84645"/>
    <lineage>
        <taxon>Eukaryota</taxon>
        <taxon>Metazoa</taxon>
        <taxon>Chordata</taxon>
        <taxon>Craniata</taxon>
        <taxon>Vertebrata</taxon>
        <taxon>Euteleostomi</taxon>
        <taxon>Actinopterygii</taxon>
        <taxon>Neopterygii</taxon>
        <taxon>Teleostei</taxon>
        <taxon>Ostariophysi</taxon>
        <taxon>Cypriniformes</taxon>
        <taxon>Cyprinidae</taxon>
        <taxon>Labeoninae</taxon>
        <taxon>Labeonini</taxon>
        <taxon>Labeo</taxon>
    </lineage>
</organism>
<dbReference type="PANTHER" id="PTHR12199">
    <property type="entry name" value="INTERPHOTORECEPTOR MATRIX PROTEOGLYCAN"/>
    <property type="match status" value="1"/>
</dbReference>
<evidence type="ECO:0000256" key="8">
    <source>
        <dbReference type="ARBA" id="ARBA00022737"/>
    </source>
</evidence>
<keyword evidence="4" id="KW-0964">Secreted</keyword>
<evidence type="ECO:0000256" key="2">
    <source>
        <dbReference type="ARBA" id="ARBA00004504"/>
    </source>
</evidence>
<dbReference type="InterPro" id="IPR000082">
    <property type="entry name" value="SEA_dom"/>
</dbReference>
<feature type="transmembrane region" description="Helical" evidence="18">
    <location>
        <begin position="1673"/>
        <end position="1696"/>
    </location>
</feature>
<evidence type="ECO:0000256" key="18">
    <source>
        <dbReference type="SAM" id="Phobius"/>
    </source>
</evidence>
<dbReference type="EMBL" id="QBIY01012711">
    <property type="protein sequence ID" value="RXN18607.1"/>
    <property type="molecule type" value="Genomic_DNA"/>
</dbReference>
<feature type="domain" description="SEA" evidence="19">
    <location>
        <begin position="1469"/>
        <end position="1582"/>
    </location>
</feature>
<feature type="compositionally biased region" description="Polar residues" evidence="17">
    <location>
        <begin position="723"/>
        <end position="733"/>
    </location>
</feature>
<evidence type="ECO:0000256" key="13">
    <source>
        <dbReference type="ARBA" id="ARBA00023290"/>
    </source>
</evidence>
<comment type="function">
    <text evidence="16">Chondroitin sulfate-, heparin- and hyaluronan-binding protein. May serve to form a basic macromolecular scaffold comprising the insoluble interphotoreceptor matrix.</text>
</comment>
<dbReference type="GO" id="GO:0001917">
    <property type="term" value="C:photoreceptor inner segment"/>
    <property type="evidence" value="ECO:0007669"/>
    <property type="project" value="UniProtKB-SubCell"/>
</dbReference>
<evidence type="ECO:0000256" key="4">
    <source>
        <dbReference type="ARBA" id="ARBA00022525"/>
    </source>
</evidence>
<feature type="compositionally biased region" description="Basic and acidic residues" evidence="17">
    <location>
        <begin position="744"/>
        <end position="756"/>
    </location>
</feature>
<keyword evidence="10 20" id="KW-0675">Receptor</keyword>
<keyword evidence="18" id="KW-0472">Membrane</keyword>
<keyword evidence="13" id="KW-0373">Hyaluronic acid</keyword>
<evidence type="ECO:0000256" key="12">
    <source>
        <dbReference type="ARBA" id="ARBA00023273"/>
    </source>
</evidence>
<dbReference type="SUPFAM" id="SSF82671">
    <property type="entry name" value="SEA domain"/>
    <property type="match status" value="2"/>
</dbReference>
<evidence type="ECO:0000256" key="3">
    <source>
        <dbReference type="ARBA" id="ARBA00004593"/>
    </source>
</evidence>
<evidence type="ECO:0000256" key="14">
    <source>
        <dbReference type="ARBA" id="ARBA00040753"/>
    </source>
</evidence>
<evidence type="ECO:0000256" key="7">
    <source>
        <dbReference type="ARBA" id="ARBA00022729"/>
    </source>
</evidence>
<dbReference type="PROSITE" id="PS50024">
    <property type="entry name" value="SEA"/>
    <property type="match status" value="2"/>
</dbReference>
<reference evidence="20 21" key="1">
    <citation type="submission" date="2018-03" db="EMBL/GenBank/DDBJ databases">
        <title>Draft genome sequence of Rohu Carp (Labeo rohita).</title>
        <authorList>
            <person name="Das P."/>
            <person name="Kushwaha B."/>
            <person name="Joshi C.G."/>
            <person name="Kumar D."/>
            <person name="Nagpure N.S."/>
            <person name="Sahoo L."/>
            <person name="Das S.P."/>
            <person name="Bit A."/>
            <person name="Patnaik S."/>
            <person name="Meher P.K."/>
            <person name="Jayasankar P."/>
            <person name="Koringa P.G."/>
            <person name="Patel N.V."/>
            <person name="Hinsu A.T."/>
            <person name="Kumar R."/>
            <person name="Pandey M."/>
            <person name="Agarwal S."/>
            <person name="Srivastava S."/>
            <person name="Singh M."/>
            <person name="Iquebal M.A."/>
            <person name="Jaiswal S."/>
            <person name="Angadi U.B."/>
            <person name="Kumar N."/>
            <person name="Raza M."/>
            <person name="Shah T.M."/>
            <person name="Rai A."/>
            <person name="Jena J.K."/>
        </authorList>
    </citation>
    <scope>NUCLEOTIDE SEQUENCE [LARGE SCALE GENOMIC DNA]</scope>
    <source>
        <strain evidence="20">DASCIFA01</strain>
        <tissue evidence="20">Testis</tissue>
    </source>
</reference>
<dbReference type="InterPro" id="IPR000742">
    <property type="entry name" value="EGF"/>
</dbReference>
<dbReference type="Proteomes" id="UP000290572">
    <property type="component" value="Unassembled WGS sequence"/>
</dbReference>
<keyword evidence="9" id="KW-0730">Sialic acid</keyword>
<feature type="compositionally biased region" description="Basic and acidic residues" evidence="17">
    <location>
        <begin position="463"/>
        <end position="475"/>
    </location>
</feature>
<keyword evidence="18" id="KW-1133">Transmembrane helix</keyword>
<feature type="domain" description="SEA" evidence="19">
    <location>
        <begin position="230"/>
        <end position="358"/>
    </location>
</feature>
<dbReference type="Gene3D" id="3.30.70.960">
    <property type="entry name" value="SEA domain"/>
    <property type="match status" value="1"/>
</dbReference>
<evidence type="ECO:0000256" key="17">
    <source>
        <dbReference type="SAM" id="MobiDB-lite"/>
    </source>
</evidence>
<feature type="region of interest" description="Disordered" evidence="17">
    <location>
        <begin position="701"/>
        <end position="796"/>
    </location>
</feature>
<evidence type="ECO:0000256" key="5">
    <source>
        <dbReference type="ARBA" id="ARBA00022530"/>
    </source>
</evidence>
<comment type="caution">
    <text evidence="20">The sequence shown here is derived from an EMBL/GenBank/DDBJ whole genome shotgun (WGS) entry which is preliminary data.</text>
</comment>
<keyword evidence="21" id="KW-1185">Reference proteome</keyword>
<gene>
    <name evidence="20" type="ORF">ROHU_026106</name>
</gene>
<dbReference type="STRING" id="84645.A0A498MNL6"/>
<dbReference type="InterPro" id="IPR039861">
    <property type="entry name" value="IMPG"/>
</dbReference>
<dbReference type="GO" id="GO:0008201">
    <property type="term" value="F:heparin binding"/>
    <property type="evidence" value="ECO:0007669"/>
    <property type="project" value="UniProtKB-KW"/>
</dbReference>
<evidence type="ECO:0000259" key="19">
    <source>
        <dbReference type="PROSITE" id="PS50024"/>
    </source>
</evidence>
<keyword evidence="12" id="KW-0966">Cell projection</keyword>
<feature type="region of interest" description="Disordered" evidence="17">
    <location>
        <begin position="663"/>
        <end position="689"/>
    </location>
</feature>
<feature type="region of interest" description="Disordered" evidence="17">
    <location>
        <begin position="167"/>
        <end position="186"/>
    </location>
</feature>
<dbReference type="GO" id="GO:0001750">
    <property type="term" value="C:photoreceptor outer segment"/>
    <property type="evidence" value="ECO:0007669"/>
    <property type="project" value="UniProtKB-SubCell"/>
</dbReference>
<dbReference type="PANTHER" id="PTHR12199:SF3">
    <property type="entry name" value="INTERPHOTORECEPTOR MATRIX PROTEOGLYCAN 1"/>
    <property type="match status" value="1"/>
</dbReference>
<dbReference type="GO" id="GO:0005540">
    <property type="term" value="F:hyaluronic acid binding"/>
    <property type="evidence" value="ECO:0007669"/>
    <property type="project" value="UniProtKB-KW"/>
</dbReference>
<proteinExistence type="predicted"/>
<accession>A0A498MNL6</accession>
<dbReference type="PROSITE" id="PS01186">
    <property type="entry name" value="EGF_2"/>
    <property type="match status" value="1"/>
</dbReference>
<evidence type="ECO:0000256" key="10">
    <source>
        <dbReference type="ARBA" id="ARBA00023170"/>
    </source>
</evidence>
<evidence type="ECO:0000256" key="1">
    <source>
        <dbReference type="ARBA" id="ARBA00004437"/>
    </source>
</evidence>
<evidence type="ECO:0000313" key="21">
    <source>
        <dbReference type="Proteomes" id="UP000290572"/>
    </source>
</evidence>
<dbReference type="GO" id="GO:0007601">
    <property type="term" value="P:visual perception"/>
    <property type="evidence" value="ECO:0007669"/>
    <property type="project" value="InterPro"/>
</dbReference>
<feature type="compositionally biased region" description="Basic and acidic residues" evidence="17">
    <location>
        <begin position="493"/>
        <end position="503"/>
    </location>
</feature>
<evidence type="ECO:0000256" key="11">
    <source>
        <dbReference type="ARBA" id="ARBA00023180"/>
    </source>
</evidence>
<name>A0A498MNL6_LABRO</name>
<sequence>MGLDVRLEVSMSLKCGHLFTLFFFIVSVTGIQDRSRLNPSESLPAISLTNLPNPPKQNSGVRTMYEMEKHRIKRSEFFHSEVKVCPQETMREVIASHQTYYTLRVCQEAVWEAFRIFLDRIPSSLEYQKWVHKCQHDSMCISDLAMNFSNSQEHLDMIYRRVNMNSGKSERNITGEPTTQRPQGSEEVLTEAAVDEIVPTDQSTTVSTTTSTSTASQELDLHNVVPEQPVHQVIEFSVTLLDYGYQEILRDTDSPQYLDLSRHLQDQMQHAFADLPGFMNVSVLRIRPGGLSAVYTAVFETTSPTIADVNLDIGTDVSSTGPSLKDMIVKALSKKASLLDLNSLTFETGKDQFSTILPVTEVSEDIITEPFDQGSYGDLSFPTKGPKTEVHFSSDDNENILETILDPPLDTDRTTTVKPESETVEPDSDAVIIHQLETIEVETGELIKEIFQVPPVEEVQSEDDSKPDVIADKDNNLTPTSSAAASAIPPSKEQPRTTEKSTLDSDFNLNTIPEDDIIFPPVTTAHILFTTATTISPRSEQPKMAVTTDFSITLQPSTEPIDPITEVTDSNEIPEVPQPVDTGMAVKEDETIVVMAEPEDETKSEVDLPEVEVVTTETVEVTGSNKDTDVTEDVVLEDQVLRPEEVTIVTETHAEYGTLEPVGTAVLPEPEHEIGKSTKQDEVAEPEEKVLEAAPEVIIESKEDVREHKTDVEIKVKQEDDVQATSKPETETVQLEEDLQLTEEGERVEPERKADESEPADVVEYEGSIKTEQPAVEITSEVPKTTEGLTKPPAEMIKIRPPEISVTEIYLVENIDYYQPEDGDNLPFVPDDSIQPGRDIGKPEHVEGFGVEDQLSRPEINEGVLEIPDLVTEDKTSEPEVADVFPTIPAPSESLPEMITESASKKDKDLQSIVGHTEEPQLKEMEEDTRTEDLFIEQEETTSLPMEKLATDPPLTASPTDLDLFKGVLTDLSVITQTPLEKDYDSPTEKVQSTVVQDLPSVVGDTEVPPLTETEDTLTEDVLVEKEKETTSQPMQTLAHLTATPEDFDLFDIVPTNVSIVMPTPLEKDYDSPTEKVESTVVQDLPSVVGGTEEPRLTETEEDTRTEDLFIEQEETASLPMETLETDSPLTTTSADLELFKGVLTDLSVITPTPLEKDYDSPTEKVQSTVVQVFPSIVGGTEEPQLTETEEDTLTEVVLVKQEEETASQPMETRAPLTTTSADFELFDVVVTDASVVTATFLEKDYDLPTEKVQSTVVQDLPSIVGGTEEPQLTETEEDTLTEGVLVKQAEETASQPLETLAPLTTTPADFELFDVVITDAFTDDLPTEKVQSTVVQELNYTKTEHDKVLNVETEEVVPTDVSVVTPPSVEKDYDSQTEKVQPTVAQDIVFESENDKVLNVETEDPFIHLKDLATELDQIDVVGTETIDLLSYDNGYSFPNEGYPLETTKAPLLKYFTTPSMTTASKGKELVVFFSLRVTNMMFSEDLFNKSSEEYRSLENKFVELLLPYLQSNLTGFKKLEILNFRNGSVVVNSKVKFAKSVPYNITQAVQHVLEEFCDAASQNLDIKIDSHSLDIEPADQGDPCKFLACNEFSKCVVNLWTKEAQCLCDPGYVTVDGLPCQSLCVVQPDFCLNGGECEIVPGHGAACRNCDASHTPVNLSLGYDMFFPPQVILMSLFAFRNLGFILLYVLSCFIEAETRPPYQA</sequence>
<feature type="compositionally biased region" description="Basic and acidic residues" evidence="17">
    <location>
        <begin position="669"/>
        <end position="689"/>
    </location>
</feature>
<evidence type="ECO:0000256" key="15">
    <source>
        <dbReference type="ARBA" id="ARBA00042018"/>
    </source>
</evidence>
<keyword evidence="8" id="KW-0677">Repeat</keyword>
<keyword evidence="7" id="KW-0732">Signal</keyword>
<keyword evidence="5" id="KW-0272">Extracellular matrix</keyword>
<keyword evidence="18" id="KW-0812">Transmembrane</keyword>
<evidence type="ECO:0000256" key="16">
    <source>
        <dbReference type="ARBA" id="ARBA00045407"/>
    </source>
</evidence>
<keyword evidence="11" id="KW-0325">Glycoprotein</keyword>
<evidence type="ECO:0000256" key="9">
    <source>
        <dbReference type="ARBA" id="ARBA00022981"/>
    </source>
</evidence>